<evidence type="ECO:0000256" key="1">
    <source>
        <dbReference type="SAM" id="MobiDB-lite"/>
    </source>
</evidence>
<evidence type="ECO:0000313" key="3">
    <source>
        <dbReference type="EMBL" id="OJJ38192.1"/>
    </source>
</evidence>
<dbReference type="OrthoDB" id="506431at2759"/>
<dbReference type="AlphaFoldDB" id="A0A1L9RTD8"/>
<dbReference type="Gene3D" id="3.10.129.10">
    <property type="entry name" value="Hotdog Thioesterase"/>
    <property type="match status" value="1"/>
</dbReference>
<dbReference type="RefSeq" id="XP_040691868.1">
    <property type="nucleotide sequence ID" value="XM_040834300.1"/>
</dbReference>
<feature type="domain" description="Thioesterase" evidence="2">
    <location>
        <begin position="169"/>
        <end position="244"/>
    </location>
</feature>
<dbReference type="Proteomes" id="UP000184383">
    <property type="component" value="Unassembled WGS sequence"/>
</dbReference>
<accession>A0A1L9RTD8</accession>
<dbReference type="SUPFAM" id="SSF54637">
    <property type="entry name" value="Thioesterase/thiol ester dehydrase-isomerase"/>
    <property type="match status" value="1"/>
</dbReference>
<dbReference type="EMBL" id="KV878210">
    <property type="protein sequence ID" value="OJJ38192.1"/>
    <property type="molecule type" value="Genomic_DNA"/>
</dbReference>
<keyword evidence="4" id="KW-1185">Reference proteome</keyword>
<protein>
    <recommendedName>
        <fullName evidence="2">Thioesterase domain-containing protein</fullName>
    </recommendedName>
</protein>
<dbReference type="InterPro" id="IPR052061">
    <property type="entry name" value="PTE-AB_protein"/>
</dbReference>
<dbReference type="STRING" id="1073089.A0A1L9RTD8"/>
<reference evidence="4" key="1">
    <citation type="journal article" date="2017" name="Genome Biol.">
        <title>Comparative genomics reveals high biological diversity and specific adaptations in the industrially and medically important fungal genus Aspergillus.</title>
        <authorList>
            <person name="de Vries R.P."/>
            <person name="Riley R."/>
            <person name="Wiebenga A."/>
            <person name="Aguilar-Osorio G."/>
            <person name="Amillis S."/>
            <person name="Uchima C.A."/>
            <person name="Anderluh G."/>
            <person name="Asadollahi M."/>
            <person name="Askin M."/>
            <person name="Barry K."/>
            <person name="Battaglia E."/>
            <person name="Bayram O."/>
            <person name="Benocci T."/>
            <person name="Braus-Stromeyer S.A."/>
            <person name="Caldana C."/>
            <person name="Canovas D."/>
            <person name="Cerqueira G.C."/>
            <person name="Chen F."/>
            <person name="Chen W."/>
            <person name="Choi C."/>
            <person name="Clum A."/>
            <person name="Dos Santos R.A."/>
            <person name="Damasio A.R."/>
            <person name="Diallinas G."/>
            <person name="Emri T."/>
            <person name="Fekete E."/>
            <person name="Flipphi M."/>
            <person name="Freyberg S."/>
            <person name="Gallo A."/>
            <person name="Gournas C."/>
            <person name="Habgood R."/>
            <person name="Hainaut M."/>
            <person name="Harispe M.L."/>
            <person name="Henrissat B."/>
            <person name="Hilden K.S."/>
            <person name="Hope R."/>
            <person name="Hossain A."/>
            <person name="Karabika E."/>
            <person name="Karaffa L."/>
            <person name="Karanyi Z."/>
            <person name="Krasevec N."/>
            <person name="Kuo A."/>
            <person name="Kusch H."/>
            <person name="LaButti K."/>
            <person name="Lagendijk E.L."/>
            <person name="Lapidus A."/>
            <person name="Levasseur A."/>
            <person name="Lindquist E."/>
            <person name="Lipzen A."/>
            <person name="Logrieco A.F."/>
            <person name="MacCabe A."/>
            <person name="Maekelae M.R."/>
            <person name="Malavazi I."/>
            <person name="Melin P."/>
            <person name="Meyer V."/>
            <person name="Mielnichuk N."/>
            <person name="Miskei M."/>
            <person name="Molnar A.P."/>
            <person name="Mule G."/>
            <person name="Ngan C.Y."/>
            <person name="Orejas M."/>
            <person name="Orosz E."/>
            <person name="Ouedraogo J.P."/>
            <person name="Overkamp K.M."/>
            <person name="Park H.-S."/>
            <person name="Perrone G."/>
            <person name="Piumi F."/>
            <person name="Punt P.J."/>
            <person name="Ram A.F."/>
            <person name="Ramon A."/>
            <person name="Rauscher S."/>
            <person name="Record E."/>
            <person name="Riano-Pachon D.M."/>
            <person name="Robert V."/>
            <person name="Roehrig J."/>
            <person name="Ruller R."/>
            <person name="Salamov A."/>
            <person name="Salih N.S."/>
            <person name="Samson R.A."/>
            <person name="Sandor E."/>
            <person name="Sanguinetti M."/>
            <person name="Schuetze T."/>
            <person name="Sepcic K."/>
            <person name="Shelest E."/>
            <person name="Sherlock G."/>
            <person name="Sophianopoulou V."/>
            <person name="Squina F.M."/>
            <person name="Sun H."/>
            <person name="Susca A."/>
            <person name="Todd R.B."/>
            <person name="Tsang A."/>
            <person name="Unkles S.E."/>
            <person name="van de Wiele N."/>
            <person name="van Rossen-Uffink D."/>
            <person name="Oliveira J.V."/>
            <person name="Vesth T.C."/>
            <person name="Visser J."/>
            <person name="Yu J.-H."/>
            <person name="Zhou M."/>
            <person name="Andersen M.R."/>
            <person name="Archer D.B."/>
            <person name="Baker S.E."/>
            <person name="Benoit I."/>
            <person name="Brakhage A.A."/>
            <person name="Braus G.H."/>
            <person name="Fischer R."/>
            <person name="Frisvad J.C."/>
            <person name="Goldman G.H."/>
            <person name="Houbraken J."/>
            <person name="Oakley B."/>
            <person name="Pocsi I."/>
            <person name="Scazzocchio C."/>
            <person name="Seiboth B."/>
            <person name="vanKuyk P.A."/>
            <person name="Wortman J."/>
            <person name="Dyer P.S."/>
            <person name="Grigoriev I.V."/>
        </authorList>
    </citation>
    <scope>NUCLEOTIDE SEQUENCE [LARGE SCALE GENOMIC DNA]</scope>
    <source>
        <strain evidence="4">DTO 134E9</strain>
    </source>
</reference>
<evidence type="ECO:0000259" key="2">
    <source>
        <dbReference type="Pfam" id="PF03061"/>
    </source>
</evidence>
<dbReference type="GeneID" id="63750148"/>
<gene>
    <name evidence="3" type="ORF">ASPWEDRAFT_35784</name>
</gene>
<dbReference type="InterPro" id="IPR029069">
    <property type="entry name" value="HotDog_dom_sf"/>
</dbReference>
<dbReference type="PANTHER" id="PTHR47260">
    <property type="entry name" value="UPF0644 PROTEIN PB2B4.06"/>
    <property type="match status" value="1"/>
</dbReference>
<name>A0A1L9RTD8_ASPWE</name>
<dbReference type="CDD" id="cd03443">
    <property type="entry name" value="PaaI_thioesterase"/>
    <property type="match status" value="1"/>
</dbReference>
<proteinExistence type="predicted"/>
<sequence length="267" mass="29959">MFGPRRVFQSQIRHLANHSKTPSRFRYNPTRNASTAAQAPTAQSSRWPRRLIYAGIFGSLGISAGKWMDRKIGEPAIPGTEADAMELEEINRVYNFGLPIVQELRNNPDYVESDVYQNYTDEEKAHRLTSGPLAGSRALALQKVFWNEKEKKAINVVFLGPGTEGWPTIVHGGALGTVIDENLGRVAIRCFPERTGVTANLQLNYRAPVYSDQFYVFYSTIDQEKSTDRKAYVSGEVRDVIGRVCVEASGLFVVPKKLKLQRVGDKY</sequence>
<feature type="region of interest" description="Disordered" evidence="1">
    <location>
        <begin position="20"/>
        <end position="42"/>
    </location>
</feature>
<dbReference type="PANTHER" id="PTHR47260:SF1">
    <property type="entry name" value="UPF0644 PROTEIN PB2B4.06"/>
    <property type="match status" value="1"/>
</dbReference>
<evidence type="ECO:0000313" key="4">
    <source>
        <dbReference type="Proteomes" id="UP000184383"/>
    </source>
</evidence>
<organism evidence="3 4">
    <name type="scientific">Aspergillus wentii DTO 134E9</name>
    <dbReference type="NCBI Taxonomy" id="1073089"/>
    <lineage>
        <taxon>Eukaryota</taxon>
        <taxon>Fungi</taxon>
        <taxon>Dikarya</taxon>
        <taxon>Ascomycota</taxon>
        <taxon>Pezizomycotina</taxon>
        <taxon>Eurotiomycetes</taxon>
        <taxon>Eurotiomycetidae</taxon>
        <taxon>Eurotiales</taxon>
        <taxon>Aspergillaceae</taxon>
        <taxon>Aspergillus</taxon>
        <taxon>Aspergillus subgen. Cremei</taxon>
    </lineage>
</organism>
<feature type="compositionally biased region" description="Low complexity" evidence="1">
    <location>
        <begin position="33"/>
        <end position="42"/>
    </location>
</feature>
<dbReference type="VEuPathDB" id="FungiDB:ASPWEDRAFT_35784"/>
<dbReference type="InterPro" id="IPR006683">
    <property type="entry name" value="Thioestr_dom"/>
</dbReference>
<dbReference type="Pfam" id="PF03061">
    <property type="entry name" value="4HBT"/>
    <property type="match status" value="1"/>
</dbReference>